<dbReference type="Gramene" id="evm.model.05.382">
    <property type="protein sequence ID" value="cds.evm.model.05.382"/>
    <property type="gene ID" value="evm.TU.05.382"/>
</dbReference>
<reference evidence="1" key="1">
    <citation type="submission" date="2018-11" db="EMBL/GenBank/DDBJ databases">
        <authorList>
            <person name="Grassa J C."/>
        </authorList>
    </citation>
    <scope>NUCLEOTIDE SEQUENCE [LARGE SCALE GENOMIC DNA]</scope>
</reference>
<proteinExistence type="predicted"/>
<keyword evidence="2" id="KW-1185">Reference proteome</keyword>
<evidence type="ECO:0000313" key="2">
    <source>
        <dbReference type="Proteomes" id="UP000596661"/>
    </source>
</evidence>
<dbReference type="AlphaFoldDB" id="A0A803PQ84"/>
<evidence type="ECO:0000313" key="1">
    <source>
        <dbReference type="EnsemblPlants" id="cds.evm.model.05.382"/>
    </source>
</evidence>
<name>A0A803PQ84_CANSA</name>
<sequence length="136" mass="15628">MRDVARKIVRRCGNEDAIDFLDCIARVLPKDMFDFFALMWQYWRGGLKSFGEGYCSTSLVVAKLGRPPELTSEWDFFCQLIMEFGIIDVSFKSRSLNEVGNFIAKDVLCCKTFDFWDGDVPLMAIFAVLEDLPLLM</sequence>
<reference evidence="1" key="2">
    <citation type="submission" date="2021-03" db="UniProtKB">
        <authorList>
            <consortium name="EnsemblPlants"/>
        </authorList>
    </citation>
    <scope>IDENTIFICATION</scope>
</reference>
<dbReference type="EnsemblPlants" id="evm.model.05.382">
    <property type="protein sequence ID" value="cds.evm.model.05.382"/>
    <property type="gene ID" value="evm.TU.05.382"/>
</dbReference>
<accession>A0A803PQ84</accession>
<organism evidence="1 2">
    <name type="scientific">Cannabis sativa</name>
    <name type="common">Hemp</name>
    <name type="synonym">Marijuana</name>
    <dbReference type="NCBI Taxonomy" id="3483"/>
    <lineage>
        <taxon>Eukaryota</taxon>
        <taxon>Viridiplantae</taxon>
        <taxon>Streptophyta</taxon>
        <taxon>Embryophyta</taxon>
        <taxon>Tracheophyta</taxon>
        <taxon>Spermatophyta</taxon>
        <taxon>Magnoliopsida</taxon>
        <taxon>eudicotyledons</taxon>
        <taxon>Gunneridae</taxon>
        <taxon>Pentapetalae</taxon>
        <taxon>rosids</taxon>
        <taxon>fabids</taxon>
        <taxon>Rosales</taxon>
        <taxon>Cannabaceae</taxon>
        <taxon>Cannabis</taxon>
    </lineage>
</organism>
<dbReference type="Proteomes" id="UP000596661">
    <property type="component" value="Chromosome 5"/>
</dbReference>
<protein>
    <submittedName>
        <fullName evidence="1">Uncharacterized protein</fullName>
    </submittedName>
</protein>
<dbReference type="EMBL" id="UZAU01000419">
    <property type="status" value="NOT_ANNOTATED_CDS"/>
    <property type="molecule type" value="Genomic_DNA"/>
</dbReference>